<keyword evidence="2 7" id="KW-0436">Ligase</keyword>
<dbReference type="InterPro" id="IPR015424">
    <property type="entry name" value="PyrdxlP-dep_Trfase"/>
</dbReference>
<comment type="similarity">
    <text evidence="7">Belongs to the CobB/CbiA family.</text>
</comment>
<sequence>MVTRTAAHEPLHIPRILVAAPASGGGKTTVATGLMAALRATGRQVAPFKVGPDYIDPGYHGLATGRPGRNLDSVMCGEDLMAPLLAHGFATPEPADVAVIEGVMGLFDGRLGDGAGSSAQIATLTDTPVVLVVDASHASLTHAAVVAGLAGFDPDVRVAGAILNKVGSVRHGAEVRRGIQGLGIPVLGEIPRDPGVVVPSRHLGLVPAAERDASAAQVQALAGLIAGHVDLDAVMEVASSAPDLDTIPWDPHDALRSSVAWDALARNVSAIADSTRDARPATQIPGGVEPPLRAGQRALASVGGVVSPSPTLAIFSGRAFTFRYAETTELLEAAGCRVVDVDPLADTELPQGCCGLYLGGGFPEMHAEELSANRSLHESIRAHVDGGMPVVAECAGLLMLCRTLDGHPMTGALSLDAAMRQRLTMGYRDATAPAGTLLARAGERVIGHEFHRTGISPVGEQPDAAWTFTMPDGSVREEGVSMDPAGLGHPTVHASYLHLHWAGAPACAARFAAAAWQYLSSGWATPLRSREPDLSFHGDQDAVPGLVDLAVNVRVDHTPDWLVDAITASAPTWQAYPDPAPARAALARHHGVDPSMLLPTNGGAEAFVLVARALHPRHAVVVHPQFTEPEAALRAAGHDVDRLILGPDNGFALDPAAVPNDADLVIIGNPTNPTGALHPAADLSALARPGRVLVVDEAFMDATDGAQSLIGPSMDGVLVLRSLTKTYGLAGIRAGYAVGDPEIIVRLAAQQQAWAVSTPGIAAMIACCTDAAEQHRARLAAELPTARDDLTGRLRPLGLRVIDSGAPFVLVDTSSIGPCSVREPLARLGFAVRRGETFPGLGPTWIRLAVRDAATHASLADALAGLITTEPITTKENR</sequence>
<dbReference type="InterPro" id="IPR015422">
    <property type="entry name" value="PyrdxlP-dep_Trfase_small"/>
</dbReference>
<keyword evidence="5 7" id="KW-0460">Magnesium</keyword>
<dbReference type="PROSITE" id="PS51274">
    <property type="entry name" value="GATASE_COBBQ"/>
    <property type="match status" value="1"/>
</dbReference>
<dbReference type="KEGG" id="pbo:PACID_08930"/>
<dbReference type="CDD" id="cd00609">
    <property type="entry name" value="AAT_like"/>
    <property type="match status" value="1"/>
</dbReference>
<keyword evidence="3 7" id="KW-0547">Nucleotide-binding</keyword>
<dbReference type="EMBL" id="CP003493">
    <property type="protein sequence ID" value="AFV88731.1"/>
    <property type="molecule type" value="Genomic_DNA"/>
</dbReference>
<dbReference type="eggNOG" id="COG1797">
    <property type="taxonomic scope" value="Bacteria"/>
</dbReference>
<dbReference type="InterPro" id="IPR002586">
    <property type="entry name" value="CobQ/CobB/MinD/ParA_Nub-bd_dom"/>
</dbReference>
<dbReference type="GO" id="GO:0043802">
    <property type="term" value="F:hydrogenobyrinic acid a,c-diamide synthase (glutamine-hydrolysing) activity"/>
    <property type="evidence" value="ECO:0007669"/>
    <property type="project" value="UniProtKB-UniRule"/>
</dbReference>
<dbReference type="InterPro" id="IPR011698">
    <property type="entry name" value="GATase_3"/>
</dbReference>
<dbReference type="PROSITE" id="PS00105">
    <property type="entry name" value="AA_TRANSFER_CLASS_1"/>
    <property type="match status" value="1"/>
</dbReference>
<evidence type="ECO:0000256" key="1">
    <source>
        <dbReference type="ARBA" id="ARBA00001946"/>
    </source>
</evidence>
<dbReference type="InterPro" id="IPR004839">
    <property type="entry name" value="Aminotransferase_I/II_large"/>
</dbReference>
<evidence type="ECO:0000313" key="11">
    <source>
        <dbReference type="EMBL" id="AFV88731.1"/>
    </source>
</evidence>
<feature type="domain" description="CobQ/CobB/MinD/ParA nucleotide binding" evidence="9">
    <location>
        <begin position="16"/>
        <end position="201"/>
    </location>
</feature>
<dbReference type="Gene3D" id="3.40.50.300">
    <property type="entry name" value="P-loop containing nucleotide triphosphate hydrolases"/>
    <property type="match status" value="1"/>
</dbReference>
<dbReference type="STRING" id="1171373.PACID_08930"/>
<dbReference type="SUPFAM" id="SSF53383">
    <property type="entry name" value="PLP-dependent transferases"/>
    <property type="match status" value="1"/>
</dbReference>
<dbReference type="NCBIfam" id="NF005915">
    <property type="entry name" value="PRK07908.1"/>
    <property type="match status" value="1"/>
</dbReference>
<dbReference type="InterPro" id="IPR015421">
    <property type="entry name" value="PyrdxlP-dep_Trfase_major"/>
</dbReference>
<dbReference type="Gene3D" id="3.40.50.880">
    <property type="match status" value="1"/>
</dbReference>
<dbReference type="PANTHER" id="PTHR43873:SF1">
    <property type="entry name" value="COBYRINATE A,C-DIAMIDE SYNTHASE"/>
    <property type="match status" value="1"/>
</dbReference>
<evidence type="ECO:0000256" key="4">
    <source>
        <dbReference type="ARBA" id="ARBA00022840"/>
    </source>
</evidence>
<comment type="catalytic activity">
    <reaction evidence="7">
        <text>hydrogenobyrinate + 2 L-glutamine + 2 ATP + 2 H2O = hydrogenobyrinate a,c-diamide + 2 L-glutamate + 2 ADP + 2 phosphate + 2 H(+)</text>
        <dbReference type="Rhea" id="RHEA:12544"/>
        <dbReference type="ChEBI" id="CHEBI:15377"/>
        <dbReference type="ChEBI" id="CHEBI:15378"/>
        <dbReference type="ChEBI" id="CHEBI:29985"/>
        <dbReference type="ChEBI" id="CHEBI:30616"/>
        <dbReference type="ChEBI" id="CHEBI:43474"/>
        <dbReference type="ChEBI" id="CHEBI:58359"/>
        <dbReference type="ChEBI" id="CHEBI:77873"/>
        <dbReference type="ChEBI" id="CHEBI:77874"/>
        <dbReference type="ChEBI" id="CHEBI:456216"/>
        <dbReference type="EC" id="6.3.5.9"/>
    </reaction>
</comment>
<keyword evidence="6 7" id="KW-0315">Glutamine amidotransferase</keyword>
<dbReference type="HOGENOM" id="CLU_348794_0_0_11"/>
<dbReference type="Gene3D" id="3.40.640.10">
    <property type="entry name" value="Type I PLP-dependent aspartate aminotransferase-like (Major domain)"/>
    <property type="match status" value="1"/>
</dbReference>
<evidence type="ECO:0000256" key="5">
    <source>
        <dbReference type="ARBA" id="ARBA00022842"/>
    </source>
</evidence>
<keyword evidence="7" id="KW-0169">Cobalamin biosynthesis</keyword>
<dbReference type="Pfam" id="PF01656">
    <property type="entry name" value="CbiA"/>
    <property type="match status" value="1"/>
</dbReference>
<dbReference type="Pfam" id="PF00155">
    <property type="entry name" value="Aminotran_1_2"/>
    <property type="match status" value="1"/>
</dbReference>
<evidence type="ECO:0000259" key="8">
    <source>
        <dbReference type="Pfam" id="PF00155"/>
    </source>
</evidence>
<evidence type="ECO:0000256" key="7">
    <source>
        <dbReference type="HAMAP-Rule" id="MF_00027"/>
    </source>
</evidence>
<evidence type="ECO:0000256" key="3">
    <source>
        <dbReference type="ARBA" id="ARBA00022741"/>
    </source>
</evidence>
<dbReference type="InterPro" id="IPR029062">
    <property type="entry name" value="Class_I_gatase-like"/>
</dbReference>
<dbReference type="PANTHER" id="PTHR43873">
    <property type="entry name" value="COBYRINATE A,C-DIAMIDE SYNTHASE"/>
    <property type="match status" value="1"/>
</dbReference>
<evidence type="ECO:0000259" key="10">
    <source>
        <dbReference type="Pfam" id="PF07685"/>
    </source>
</evidence>
<dbReference type="NCBIfam" id="NF002204">
    <property type="entry name" value="PRK01077.1"/>
    <property type="match status" value="1"/>
</dbReference>
<dbReference type="GO" id="GO:0042242">
    <property type="term" value="F:cobyrinic acid a,c-diamide synthase activity"/>
    <property type="evidence" value="ECO:0007669"/>
    <property type="project" value="InterPro"/>
</dbReference>
<comment type="function">
    <text evidence="7">Catalyzes the ATP-dependent amidation of the two carboxylate groups at positions a and c of hydrogenobyrinate, using either L-glutamine or ammonia as the nitrogen source.</text>
</comment>
<proteinExistence type="inferred from homology"/>
<comment type="pathway">
    <text evidence="7">Cofactor biosynthesis; adenosylcobalamin biosynthesis; cob(II)yrinate a,c-diamide from precorrin-2 (aerobic route): step 9/10.</text>
</comment>
<dbReference type="Pfam" id="PF07685">
    <property type="entry name" value="GATase_3"/>
    <property type="match status" value="1"/>
</dbReference>
<dbReference type="GO" id="GO:0030170">
    <property type="term" value="F:pyridoxal phosphate binding"/>
    <property type="evidence" value="ECO:0007669"/>
    <property type="project" value="InterPro"/>
</dbReference>
<dbReference type="SUPFAM" id="SSF52317">
    <property type="entry name" value="Class I glutamine amidotransferase-like"/>
    <property type="match status" value="1"/>
</dbReference>
<evidence type="ECO:0000256" key="2">
    <source>
        <dbReference type="ARBA" id="ARBA00022598"/>
    </source>
</evidence>
<keyword evidence="4 7" id="KW-0067">ATP-binding</keyword>
<evidence type="ECO:0000259" key="9">
    <source>
        <dbReference type="Pfam" id="PF01656"/>
    </source>
</evidence>
<dbReference type="InterPro" id="IPR027417">
    <property type="entry name" value="P-loop_NTPase"/>
</dbReference>
<comment type="cofactor">
    <cofactor evidence="1 7">
        <name>Mg(2+)</name>
        <dbReference type="ChEBI" id="CHEBI:18420"/>
    </cofactor>
</comment>
<dbReference type="InterPro" id="IPR004484">
    <property type="entry name" value="CbiA/CobB_synth"/>
</dbReference>
<dbReference type="AlphaFoldDB" id="K7RQZ9"/>
<dbReference type="Gene3D" id="3.90.1150.10">
    <property type="entry name" value="Aspartate Aminotransferase, domain 1"/>
    <property type="match status" value="1"/>
</dbReference>
<feature type="domain" description="CobB/CobQ-like glutamine amidotransferase" evidence="10">
    <location>
        <begin position="314"/>
        <end position="503"/>
    </location>
</feature>
<dbReference type="PATRIC" id="fig|1171373.8.peg.904"/>
<dbReference type="eggNOG" id="COG0079">
    <property type="taxonomic scope" value="Bacteria"/>
</dbReference>
<dbReference type="InterPro" id="IPR004838">
    <property type="entry name" value="NHTrfase_class1_PyrdxlP-BS"/>
</dbReference>
<evidence type="ECO:0000256" key="6">
    <source>
        <dbReference type="ARBA" id="ARBA00022962"/>
    </source>
</evidence>
<feature type="site" description="Increases nucleophilicity of active site Cys" evidence="7">
    <location>
        <position position="498"/>
    </location>
</feature>
<dbReference type="UniPathway" id="UPA00148">
    <property type="reaction ID" value="UER00220"/>
</dbReference>
<dbReference type="EC" id="6.3.5.9" evidence="7"/>
<dbReference type="SUPFAM" id="SSF52540">
    <property type="entry name" value="P-loop containing nucleoside triphosphate hydrolases"/>
    <property type="match status" value="1"/>
</dbReference>
<reference evidence="11 12" key="1">
    <citation type="journal article" date="2012" name="BMC Genomics">
        <title>The genome sequence of Propionibacterium acidipropionici provides insights into its biotechnological and industrial potential.</title>
        <authorList>
            <person name="Parizzi L.P."/>
            <person name="Grassi M.C."/>
            <person name="Llerena L.A."/>
            <person name="Carazzolle M.F."/>
            <person name="Queiroz V.L."/>
            <person name="Lunardi I."/>
            <person name="Zeidler A.F."/>
            <person name="Teixeira P.J."/>
            <person name="Mieczkowski P."/>
            <person name="Rincones J."/>
            <person name="Pereira G.A."/>
        </authorList>
    </citation>
    <scope>NUCLEOTIDE SEQUENCE [LARGE SCALE GENOMIC DNA]</scope>
    <source>
        <strain evidence="12">ATCC 4875 / DSM 20272 / JCM 6432 / NBRC 12425 / NCIMB 8070</strain>
    </source>
</reference>
<organism evidence="11 12">
    <name type="scientific">Acidipropionibacterium acidipropionici (strain ATCC 4875 / DSM 20272 / JCM 6432 / NBRC 12425 / NCIMB 8070 / 4)</name>
    <name type="common">Propionibacterium acidipropionici</name>
    <dbReference type="NCBI Taxonomy" id="1171373"/>
    <lineage>
        <taxon>Bacteria</taxon>
        <taxon>Bacillati</taxon>
        <taxon>Actinomycetota</taxon>
        <taxon>Actinomycetes</taxon>
        <taxon>Propionibacteriales</taxon>
        <taxon>Propionibacteriaceae</taxon>
        <taxon>Acidipropionibacterium</taxon>
    </lineage>
</organism>
<evidence type="ECO:0000313" key="12">
    <source>
        <dbReference type="Proteomes" id="UP000000214"/>
    </source>
</evidence>
<name>K7RQZ9_ACIA4</name>
<feature type="domain" description="Aminotransferase class I/classII large" evidence="8">
    <location>
        <begin position="547"/>
        <end position="862"/>
    </location>
</feature>
<dbReference type="RefSeq" id="WP_015069642.1">
    <property type="nucleotide sequence ID" value="NC_019395.1"/>
</dbReference>
<dbReference type="Proteomes" id="UP000000214">
    <property type="component" value="Chromosome"/>
</dbReference>
<dbReference type="CDD" id="cd05388">
    <property type="entry name" value="CobB_N"/>
    <property type="match status" value="1"/>
</dbReference>
<accession>K7RQZ9</accession>
<gene>
    <name evidence="7 11" type="primary">cobB</name>
    <name evidence="11" type="ordered locus">PACID_08930</name>
</gene>
<dbReference type="GO" id="GO:0005524">
    <property type="term" value="F:ATP binding"/>
    <property type="evidence" value="ECO:0007669"/>
    <property type="project" value="UniProtKB-UniRule"/>
</dbReference>
<comment type="miscellaneous">
    <text evidence="7">The a and c carboxylates of hydrogenobyrinate are activated for nucleophilic attack via formation of a phosphorylated intermediate by ATP. CobB catalyzes first the amidation of the c-carboxylate, and then that of the a-carboxylate.</text>
</comment>
<dbReference type="HAMAP" id="MF_00027">
    <property type="entry name" value="CobB_CbiA"/>
    <property type="match status" value="1"/>
</dbReference>
<protein>
    <recommendedName>
        <fullName evidence="7">Hydrogenobyrinate a,c-diamide synthase</fullName>
        <ecNumber evidence="7">6.3.5.9</ecNumber>
    </recommendedName>
    <alternativeName>
        <fullName evidence="7">Hydrogenobyrinic acid a,c-diamide synthase</fullName>
    </alternativeName>
</protein>
<feature type="active site" description="Nucleophile" evidence="7">
    <location>
        <position position="394"/>
    </location>
</feature>
<dbReference type="GO" id="GO:0009236">
    <property type="term" value="P:cobalamin biosynthetic process"/>
    <property type="evidence" value="ECO:0007669"/>
    <property type="project" value="UniProtKB-UniRule"/>
</dbReference>
<comment type="domain">
    <text evidence="7">Comprises of two domains. The C-terminal domain contains the binding site for glutamine and catalyzes the hydrolysis of this substrate to glutamate and ammonia. The N-terminal domain is anticipated to bind ATP and hydrogenobyrinate and catalyzes the ultimate synthesis of the diamide product. The ammonia produced via the glutaminase domain is probably translocated to the adjacent domain via a molecular tunnel, where it reacts with an activated intermediate.</text>
</comment>